<sequence>MRATMGISFRATAPVDLSTGDQKTNVLCVMDDIDADLALDSAVGLLDAIQGGLLDILDEPSVSRRVALLLHAA</sequence>
<accession>A0A367M397</accession>
<feature type="non-terminal residue" evidence="1">
    <location>
        <position position="73"/>
    </location>
</feature>
<dbReference type="EMBL" id="QORE01001284">
    <property type="protein sequence ID" value="RCI71671.1"/>
    <property type="molecule type" value="Genomic_DNA"/>
</dbReference>
<comment type="caution">
    <text evidence="1">The sequence shown here is derived from an EMBL/GenBank/DDBJ whole genome shotgun (WGS) entry which is preliminary data.</text>
</comment>
<name>A0A367M397_PSEAI</name>
<evidence type="ECO:0000313" key="1">
    <source>
        <dbReference type="EMBL" id="RCI71671.1"/>
    </source>
</evidence>
<protein>
    <submittedName>
        <fullName evidence="1">Uncharacterized protein</fullName>
    </submittedName>
</protein>
<gene>
    <name evidence="1" type="ORF">DT376_27835</name>
</gene>
<reference evidence="1 2" key="1">
    <citation type="submission" date="2018-07" db="EMBL/GenBank/DDBJ databases">
        <title>Mechanisms of high-level aminoglycoside resistance among Gram-negative pathogens in Brazil.</title>
        <authorList>
            <person name="Ballaben A.S."/>
            <person name="Darini A.L.C."/>
            <person name="Doi Y."/>
        </authorList>
    </citation>
    <scope>NUCLEOTIDE SEQUENCE [LARGE SCALE GENOMIC DNA]</scope>
    <source>
        <strain evidence="1 2">B2-305</strain>
    </source>
</reference>
<organism evidence="1 2">
    <name type="scientific">Pseudomonas aeruginosa</name>
    <dbReference type="NCBI Taxonomy" id="287"/>
    <lineage>
        <taxon>Bacteria</taxon>
        <taxon>Pseudomonadati</taxon>
        <taxon>Pseudomonadota</taxon>
        <taxon>Gammaproteobacteria</taxon>
        <taxon>Pseudomonadales</taxon>
        <taxon>Pseudomonadaceae</taxon>
        <taxon>Pseudomonas</taxon>
    </lineage>
</organism>
<dbReference type="Proteomes" id="UP000253594">
    <property type="component" value="Unassembled WGS sequence"/>
</dbReference>
<dbReference type="AlphaFoldDB" id="A0A367M397"/>
<evidence type="ECO:0000313" key="2">
    <source>
        <dbReference type="Proteomes" id="UP000253594"/>
    </source>
</evidence>
<proteinExistence type="predicted"/>